<evidence type="ECO:0000256" key="4">
    <source>
        <dbReference type="ARBA" id="ARBA00023163"/>
    </source>
</evidence>
<dbReference type="InterPro" id="IPR036388">
    <property type="entry name" value="WH-like_DNA-bd_sf"/>
</dbReference>
<dbReference type="InterPro" id="IPR036390">
    <property type="entry name" value="WH_DNA-bd_sf"/>
</dbReference>
<protein>
    <submittedName>
        <fullName evidence="6">LysR family transcriptional regulator</fullName>
    </submittedName>
</protein>
<evidence type="ECO:0000256" key="2">
    <source>
        <dbReference type="ARBA" id="ARBA00023015"/>
    </source>
</evidence>
<evidence type="ECO:0000313" key="7">
    <source>
        <dbReference type="Proteomes" id="UP001164761"/>
    </source>
</evidence>
<dbReference type="InterPro" id="IPR000847">
    <property type="entry name" value="LysR_HTH_N"/>
</dbReference>
<dbReference type="SUPFAM" id="SSF53850">
    <property type="entry name" value="Periplasmic binding protein-like II"/>
    <property type="match status" value="1"/>
</dbReference>
<keyword evidence="7" id="KW-1185">Reference proteome</keyword>
<dbReference type="InterPro" id="IPR005119">
    <property type="entry name" value="LysR_subst-bd"/>
</dbReference>
<evidence type="ECO:0000313" key="6">
    <source>
        <dbReference type="EMBL" id="WAH40542.1"/>
    </source>
</evidence>
<keyword evidence="3" id="KW-0238">DNA-binding</keyword>
<dbReference type="PANTHER" id="PTHR30126">
    <property type="entry name" value="HTH-TYPE TRANSCRIPTIONAL REGULATOR"/>
    <property type="match status" value="1"/>
</dbReference>
<dbReference type="PRINTS" id="PR00039">
    <property type="entry name" value="HTHLYSR"/>
</dbReference>
<gene>
    <name evidence="6" type="ORF">NZD89_19810</name>
</gene>
<reference evidence="6" key="1">
    <citation type="submission" date="2022-08" db="EMBL/GenBank/DDBJ databases">
        <title>Alicyclobacillus fastidiosus DSM 17978, complete genome.</title>
        <authorList>
            <person name="Wang Q."/>
            <person name="Cai R."/>
            <person name="Wang Z."/>
        </authorList>
    </citation>
    <scope>NUCLEOTIDE SEQUENCE</scope>
    <source>
        <strain evidence="6">DSM 17978</strain>
    </source>
</reference>
<dbReference type="SUPFAM" id="SSF46785">
    <property type="entry name" value="Winged helix' DNA-binding domain"/>
    <property type="match status" value="1"/>
</dbReference>
<dbReference type="Proteomes" id="UP001164761">
    <property type="component" value="Chromosome"/>
</dbReference>
<dbReference type="PROSITE" id="PS50931">
    <property type="entry name" value="HTH_LYSR"/>
    <property type="match status" value="1"/>
</dbReference>
<dbReference type="Gene3D" id="1.10.10.10">
    <property type="entry name" value="Winged helix-like DNA-binding domain superfamily/Winged helix DNA-binding domain"/>
    <property type="match status" value="1"/>
</dbReference>
<dbReference type="Pfam" id="PF00126">
    <property type="entry name" value="HTH_1"/>
    <property type="match status" value="1"/>
</dbReference>
<keyword evidence="2" id="KW-0805">Transcription regulation</keyword>
<keyword evidence="4" id="KW-0804">Transcription</keyword>
<feature type="domain" description="HTH lysR-type" evidence="5">
    <location>
        <begin position="1"/>
        <end position="58"/>
    </location>
</feature>
<dbReference type="PANTHER" id="PTHR30126:SF40">
    <property type="entry name" value="HTH-TYPE TRANSCRIPTIONAL REGULATOR GLTR"/>
    <property type="match status" value="1"/>
</dbReference>
<sequence>MTFDQLVAFVSVARTRNFTATAKVLHLAQPAVTSRIKNLESEIGVTLLQRFDGALELTAAGRRLLEYAQQIIDLVEQAKVEVGQQVQEILIGATSTLAVHFVPKILKLVYQWNQNAKFIVRQAESLSLLSLLLDGNLDMAFMTHRIEHPDIILTQLKESLRVVLVASSNHPILLESNITYEVVKKYKLMRTQRKHGFWKLVDNKLKEYDIEIETDVIVDNMEIAKEILLQSAFLTFMPYLSIEKELERGVLTSIHVENLPVLEFPIYMINHQQSHQSRNVQLIRRVLGLGD</sequence>
<organism evidence="6 7">
    <name type="scientific">Alicyclobacillus fastidiosus</name>
    <dbReference type="NCBI Taxonomy" id="392011"/>
    <lineage>
        <taxon>Bacteria</taxon>
        <taxon>Bacillati</taxon>
        <taxon>Bacillota</taxon>
        <taxon>Bacilli</taxon>
        <taxon>Bacillales</taxon>
        <taxon>Alicyclobacillaceae</taxon>
        <taxon>Alicyclobacillus</taxon>
    </lineage>
</organism>
<proteinExistence type="inferred from homology"/>
<dbReference type="RefSeq" id="WP_268004441.1">
    <property type="nucleotide sequence ID" value="NZ_BSUT01000001.1"/>
</dbReference>
<dbReference type="CDD" id="cd05466">
    <property type="entry name" value="PBP2_LTTR_substrate"/>
    <property type="match status" value="1"/>
</dbReference>
<accession>A0ABY6ZCG4</accession>
<evidence type="ECO:0000256" key="1">
    <source>
        <dbReference type="ARBA" id="ARBA00009437"/>
    </source>
</evidence>
<evidence type="ECO:0000259" key="5">
    <source>
        <dbReference type="PROSITE" id="PS50931"/>
    </source>
</evidence>
<comment type="similarity">
    <text evidence="1">Belongs to the LysR transcriptional regulatory family.</text>
</comment>
<name>A0ABY6ZCG4_9BACL</name>
<evidence type="ECO:0000256" key="3">
    <source>
        <dbReference type="ARBA" id="ARBA00023125"/>
    </source>
</evidence>
<dbReference type="Pfam" id="PF03466">
    <property type="entry name" value="LysR_substrate"/>
    <property type="match status" value="1"/>
</dbReference>
<dbReference type="Gene3D" id="3.40.190.290">
    <property type="match status" value="1"/>
</dbReference>
<dbReference type="EMBL" id="CP104067">
    <property type="protein sequence ID" value="WAH40542.1"/>
    <property type="molecule type" value="Genomic_DNA"/>
</dbReference>